<proteinExistence type="predicted"/>
<keyword evidence="1" id="KW-0812">Transmembrane</keyword>
<evidence type="ECO:0000313" key="2">
    <source>
        <dbReference type="EMBL" id="SFU54904.1"/>
    </source>
</evidence>
<keyword evidence="1" id="KW-0472">Membrane</keyword>
<keyword evidence="3" id="KW-1185">Reference proteome</keyword>
<accession>A0A1I7H2H0</accession>
<evidence type="ECO:0000313" key="3">
    <source>
        <dbReference type="Proteomes" id="UP000182491"/>
    </source>
</evidence>
<gene>
    <name evidence="2" type="ORF">SAMN04487941_1449</name>
</gene>
<feature type="transmembrane region" description="Helical" evidence="1">
    <location>
        <begin position="57"/>
        <end position="79"/>
    </location>
</feature>
<protein>
    <submittedName>
        <fullName evidence="2">Uncharacterized protein</fullName>
    </submittedName>
</protein>
<dbReference type="Proteomes" id="UP000182491">
    <property type="component" value="Unassembled WGS sequence"/>
</dbReference>
<evidence type="ECO:0000256" key="1">
    <source>
        <dbReference type="SAM" id="Phobius"/>
    </source>
</evidence>
<dbReference type="RefSeq" id="WP_068836745.1">
    <property type="nucleotide sequence ID" value="NZ_BMXC01000001.1"/>
</dbReference>
<feature type="transmembrane region" description="Helical" evidence="1">
    <location>
        <begin position="85"/>
        <end position="105"/>
    </location>
</feature>
<dbReference type="EMBL" id="FPCA01000001">
    <property type="protein sequence ID" value="SFU54904.1"/>
    <property type="molecule type" value="Genomic_DNA"/>
</dbReference>
<dbReference type="AlphaFoldDB" id="A0A1I7H2H0"/>
<sequence>MYTSTTSKAPVLESLLDLRSEIRLKMQHEEQSFHLPEATKIEVLRLRLATNIKMHQVLYPLSLFSAIVFIAISLGFVLQAYTFNWWASALPGVLTFVLTLQSLLLRQRITHQQNMLFLLQLDEHLAQAERDAMFSHALS</sequence>
<name>A0A1I7H2H0_9BACT</name>
<reference evidence="3" key="1">
    <citation type="submission" date="2016-10" db="EMBL/GenBank/DDBJ databases">
        <authorList>
            <person name="Varghese N."/>
        </authorList>
    </citation>
    <scope>NUCLEOTIDE SEQUENCE [LARGE SCALE GENOMIC DNA]</scope>
    <source>
        <strain evidence="3">DSM 18820</strain>
    </source>
</reference>
<keyword evidence="1" id="KW-1133">Transmembrane helix</keyword>
<organism evidence="2 3">
    <name type="scientific">Pontibacter akesuensis</name>
    <dbReference type="NCBI Taxonomy" id="388950"/>
    <lineage>
        <taxon>Bacteria</taxon>
        <taxon>Pseudomonadati</taxon>
        <taxon>Bacteroidota</taxon>
        <taxon>Cytophagia</taxon>
        <taxon>Cytophagales</taxon>
        <taxon>Hymenobacteraceae</taxon>
        <taxon>Pontibacter</taxon>
    </lineage>
</organism>